<feature type="signal peptide" evidence="1">
    <location>
        <begin position="1"/>
        <end position="23"/>
    </location>
</feature>
<dbReference type="Proteomes" id="UP000265926">
    <property type="component" value="Unassembled WGS sequence"/>
</dbReference>
<dbReference type="AlphaFoldDB" id="A0A399T583"/>
<protein>
    <recommendedName>
        <fullName evidence="2">Alkyl hydroperoxide reductase subunit C/ Thiol specific antioxidant domain-containing protein</fullName>
    </recommendedName>
</protein>
<dbReference type="InterPro" id="IPR000866">
    <property type="entry name" value="AhpC/TSA"/>
</dbReference>
<dbReference type="GO" id="GO:0016491">
    <property type="term" value="F:oxidoreductase activity"/>
    <property type="evidence" value="ECO:0007669"/>
    <property type="project" value="InterPro"/>
</dbReference>
<dbReference type="Gene3D" id="3.40.30.10">
    <property type="entry name" value="Glutaredoxin"/>
    <property type="match status" value="1"/>
</dbReference>
<feature type="domain" description="Alkyl hydroperoxide reductase subunit C/ Thiol specific antioxidant" evidence="2">
    <location>
        <begin position="328"/>
        <end position="441"/>
    </location>
</feature>
<dbReference type="Pfam" id="PF00578">
    <property type="entry name" value="AhpC-TSA"/>
    <property type="match status" value="1"/>
</dbReference>
<dbReference type="RefSeq" id="WP_119437218.1">
    <property type="nucleotide sequence ID" value="NZ_QWGR01000003.1"/>
</dbReference>
<comment type="caution">
    <text evidence="3">The sequence shown here is derived from an EMBL/GenBank/DDBJ whole genome shotgun (WGS) entry which is preliminary data.</text>
</comment>
<sequence length="473" mass="54396">MALNKFSFLLVVLFLLAAGQAQSVEIRCQNAEYAKKTIEFFTYSDPVSGKTEIAFSLQFDGSGKAVANTDVKDTKYVFSDFGVFRGMLFLEAGKNIELKLPPFKEKSFADEKNPYFSPVPFWFITENKNELTDKVSEFDQFFNYLTDKDFNQLYIRQSKAVFDSIKSELGKKVPATALKALVWHKNLKLKLIEADIFRMRPEAYSSELNAVTSEYWLQPAFMELFNKTFDRQLSFSAQAIRGGEVKKAVETRNLPAVKSFVENKYKVSGKMAELVLLKLLLDAYYSDEFSKAAIKELVQKPLFAQNSNSIIKAATKNILDKLGFMATGSKAPVVCLNDLDGQKKCTDKDQGKFKYIVFADVETRVCQEQLKYLSRIDELFNKHLEIYVILRNTGTESISTFFKTQKVPAEKLVDTNNEFIELYKIRSFPQCFLLNEKHEVVFEHAKTPLDGFEQQFGEWLRNELFMRQRNQSK</sequence>
<gene>
    <name evidence="3" type="ORF">D1614_07240</name>
</gene>
<dbReference type="PANTHER" id="PTHR42852">
    <property type="entry name" value="THIOL:DISULFIDE INTERCHANGE PROTEIN DSBE"/>
    <property type="match status" value="1"/>
</dbReference>
<dbReference type="InterPro" id="IPR036249">
    <property type="entry name" value="Thioredoxin-like_sf"/>
</dbReference>
<keyword evidence="4" id="KW-1185">Reference proteome</keyword>
<feature type="chain" id="PRO_5017332961" description="Alkyl hydroperoxide reductase subunit C/ Thiol specific antioxidant domain-containing protein" evidence="1">
    <location>
        <begin position="24"/>
        <end position="473"/>
    </location>
</feature>
<accession>A0A399T583</accession>
<dbReference type="EMBL" id="QWGR01000003">
    <property type="protein sequence ID" value="RIJ49331.1"/>
    <property type="molecule type" value="Genomic_DNA"/>
</dbReference>
<evidence type="ECO:0000256" key="1">
    <source>
        <dbReference type="SAM" id="SignalP"/>
    </source>
</evidence>
<dbReference type="SUPFAM" id="SSF52833">
    <property type="entry name" value="Thioredoxin-like"/>
    <property type="match status" value="1"/>
</dbReference>
<dbReference type="OrthoDB" id="1097547at2"/>
<reference evidence="3 4" key="1">
    <citation type="submission" date="2018-08" db="EMBL/GenBank/DDBJ databases">
        <title>Pallidiluteibacterium maritimus gen. nov., sp. nov., isolated from coastal sediment.</title>
        <authorList>
            <person name="Zhou L.Y."/>
        </authorList>
    </citation>
    <scope>NUCLEOTIDE SEQUENCE [LARGE SCALE GENOMIC DNA]</scope>
    <source>
        <strain evidence="3 4">XSD2</strain>
    </source>
</reference>
<evidence type="ECO:0000313" key="4">
    <source>
        <dbReference type="Proteomes" id="UP000265926"/>
    </source>
</evidence>
<dbReference type="PANTHER" id="PTHR42852:SF17">
    <property type="entry name" value="THIOREDOXIN-LIKE PROTEIN HI_1115"/>
    <property type="match status" value="1"/>
</dbReference>
<dbReference type="InterPro" id="IPR050553">
    <property type="entry name" value="Thioredoxin_ResA/DsbE_sf"/>
</dbReference>
<proteinExistence type="predicted"/>
<organism evidence="3 4">
    <name type="scientific">Maribellus luteus</name>
    <dbReference type="NCBI Taxonomy" id="2305463"/>
    <lineage>
        <taxon>Bacteria</taxon>
        <taxon>Pseudomonadati</taxon>
        <taxon>Bacteroidota</taxon>
        <taxon>Bacteroidia</taxon>
        <taxon>Marinilabiliales</taxon>
        <taxon>Prolixibacteraceae</taxon>
        <taxon>Maribellus</taxon>
    </lineage>
</organism>
<keyword evidence="1" id="KW-0732">Signal</keyword>
<name>A0A399T583_9BACT</name>
<dbReference type="GO" id="GO:0016209">
    <property type="term" value="F:antioxidant activity"/>
    <property type="evidence" value="ECO:0007669"/>
    <property type="project" value="InterPro"/>
</dbReference>
<evidence type="ECO:0000313" key="3">
    <source>
        <dbReference type="EMBL" id="RIJ49331.1"/>
    </source>
</evidence>
<evidence type="ECO:0000259" key="2">
    <source>
        <dbReference type="Pfam" id="PF00578"/>
    </source>
</evidence>